<dbReference type="Proteomes" id="UP001501303">
    <property type="component" value="Unassembled WGS sequence"/>
</dbReference>
<evidence type="ECO:0000256" key="3">
    <source>
        <dbReference type="SAM" id="Phobius"/>
    </source>
</evidence>
<feature type="domain" description="Putative T7SS secretion signal" evidence="4">
    <location>
        <begin position="15"/>
        <end position="180"/>
    </location>
</feature>
<name>A0ABN2NXZ8_9ACTN</name>
<evidence type="ECO:0000256" key="1">
    <source>
        <dbReference type="SAM" id="Coils"/>
    </source>
</evidence>
<comment type="caution">
    <text evidence="5">The sequence shown here is derived from an EMBL/GenBank/DDBJ whole genome shotgun (WGS) entry which is preliminary data.</text>
</comment>
<dbReference type="Pfam" id="PF21725">
    <property type="entry name" value="T7SS_signal"/>
    <property type="match status" value="1"/>
</dbReference>
<reference evidence="5 6" key="1">
    <citation type="journal article" date="2019" name="Int. J. Syst. Evol. Microbiol.">
        <title>The Global Catalogue of Microorganisms (GCM) 10K type strain sequencing project: providing services to taxonomists for standard genome sequencing and annotation.</title>
        <authorList>
            <consortium name="The Broad Institute Genomics Platform"/>
            <consortium name="The Broad Institute Genome Sequencing Center for Infectious Disease"/>
            <person name="Wu L."/>
            <person name="Ma J."/>
        </authorList>
    </citation>
    <scope>NUCLEOTIDE SEQUENCE [LARGE SCALE GENOMIC DNA]</scope>
    <source>
        <strain evidence="5 6">JCM 13581</strain>
    </source>
</reference>
<keyword evidence="3" id="KW-1133">Transmembrane helix</keyword>
<proteinExistence type="predicted"/>
<dbReference type="SUPFAM" id="SSF57997">
    <property type="entry name" value="Tropomyosin"/>
    <property type="match status" value="1"/>
</dbReference>
<dbReference type="EMBL" id="BAAAMJ010000010">
    <property type="protein sequence ID" value="GAA1903487.1"/>
    <property type="molecule type" value="Genomic_DNA"/>
</dbReference>
<keyword evidence="6" id="KW-1185">Reference proteome</keyword>
<feature type="coiled-coil region" evidence="1">
    <location>
        <begin position="71"/>
        <end position="126"/>
    </location>
</feature>
<evidence type="ECO:0000256" key="2">
    <source>
        <dbReference type="SAM" id="MobiDB-lite"/>
    </source>
</evidence>
<feature type="transmembrane region" description="Helical" evidence="3">
    <location>
        <begin position="209"/>
        <end position="228"/>
    </location>
</feature>
<evidence type="ECO:0000259" key="4">
    <source>
        <dbReference type="Pfam" id="PF21725"/>
    </source>
</evidence>
<keyword evidence="3" id="KW-0812">Transmembrane</keyword>
<gene>
    <name evidence="5" type="ORF">GCM10009716_11860</name>
</gene>
<dbReference type="RefSeq" id="WP_344259440.1">
    <property type="nucleotide sequence ID" value="NZ_BAAAMJ010000010.1"/>
</dbReference>
<keyword evidence="1" id="KW-0175">Coiled coil</keyword>
<organism evidence="5 6">
    <name type="scientific">Streptomyces sodiiphilus</name>
    <dbReference type="NCBI Taxonomy" id="226217"/>
    <lineage>
        <taxon>Bacteria</taxon>
        <taxon>Bacillati</taxon>
        <taxon>Actinomycetota</taxon>
        <taxon>Actinomycetes</taxon>
        <taxon>Kitasatosporales</taxon>
        <taxon>Streptomycetaceae</taxon>
        <taxon>Streptomyces</taxon>
    </lineage>
</organism>
<accession>A0ABN2NXZ8</accession>
<sequence length="414" mass="42766">MSSDAYPHLGFDPVPGDLEGTDEIAGTIRDIAGQSSTTHTTMAGISTSNGIWVGRSADAFSESFDEVPPYLERATTALDAAARALENWSESLAGFKSRANALEEEAATAQQAVNTAQTALDDLTDDDDDEEERKAALTAANEGLTSVRTRAENLNSEFLLAADETARQLANAADDAPAAPGFWDKVGDFLSGVVEFLTDPNVWKLIGDLLSDIAMIIGVICLIAVIFFSGPAGWLVWAGFLAAGGALLFHGMAMAGGAEGVSWKTLAFDLVGFISGGIGLIGGSIAKAGMATLAAGRAIRAAGGVKNFFRSIGPRMKGWMLIATGRFLDYLGLGTGNAGAAVGQADRVIDGGPSWKDIPIIGPIGELTQWRPSEDDQGAPGDASGSPVDTSQMLAGAGDSFVNTLEAEDMGVAA</sequence>
<protein>
    <recommendedName>
        <fullName evidence="4">Putative T7SS secretion signal domain-containing protein</fullName>
    </recommendedName>
</protein>
<evidence type="ECO:0000313" key="6">
    <source>
        <dbReference type="Proteomes" id="UP001501303"/>
    </source>
</evidence>
<feature type="transmembrane region" description="Helical" evidence="3">
    <location>
        <begin position="266"/>
        <end position="286"/>
    </location>
</feature>
<dbReference type="InterPro" id="IPR049082">
    <property type="entry name" value="T7SS_signal"/>
</dbReference>
<feature type="transmembrane region" description="Helical" evidence="3">
    <location>
        <begin position="234"/>
        <end position="254"/>
    </location>
</feature>
<evidence type="ECO:0000313" key="5">
    <source>
        <dbReference type="EMBL" id="GAA1903487.1"/>
    </source>
</evidence>
<keyword evidence="3" id="KW-0472">Membrane</keyword>
<feature type="region of interest" description="Disordered" evidence="2">
    <location>
        <begin position="369"/>
        <end position="394"/>
    </location>
</feature>